<dbReference type="Proteomes" id="UP001055286">
    <property type="component" value="Unassembled WGS sequence"/>
</dbReference>
<reference evidence="4" key="2">
    <citation type="submission" date="2021-08" db="EMBL/GenBank/DDBJ databases">
        <authorList>
            <person name="Tani A."/>
            <person name="Ola A."/>
            <person name="Ogura Y."/>
            <person name="Katsura K."/>
            <person name="Hayashi T."/>
        </authorList>
    </citation>
    <scope>NUCLEOTIDE SEQUENCE</scope>
    <source>
        <strain evidence="4">JCM 32048</strain>
    </source>
</reference>
<dbReference type="InterPro" id="IPR032623">
    <property type="entry name" value="FecR_N"/>
</dbReference>
<dbReference type="PANTHER" id="PTHR30273:SF2">
    <property type="entry name" value="PROTEIN FECR"/>
    <property type="match status" value="1"/>
</dbReference>
<feature type="domain" description="FecR N-terminal" evidence="3">
    <location>
        <begin position="24"/>
        <end position="66"/>
    </location>
</feature>
<accession>A0AA37H559</accession>
<sequence>MAIDDGTDAQDRGDGSPDEDPIDEAAAGWVVRLSSSDATEADRAAFDAWLAADPAHEDAYLEMDALWRQLGHLPDRAPDARKRRSPKGPACLAAVVVLGAALAYQAGLADWLRSDLWSGVGDIAHATLPDGSRVDLNTDTALALHFSGTERRVALLRGEAVFDVARDSGRPFIVEGGGLSVRAVGTVFYVRTDGAGAPVGVVEGRVDVTTAGRHLEVSAGEVVSDGAAPAVVKADVARAMSWRDGRLIVSGERLSDVLAELARYRRGRIILLDRRAGERRVTGAFDPRNTDDALDAIAASLSLRVTRLTPLMVLVNSPA</sequence>
<dbReference type="Pfam" id="PF04773">
    <property type="entry name" value="FecR"/>
    <property type="match status" value="1"/>
</dbReference>
<evidence type="ECO:0000313" key="5">
    <source>
        <dbReference type="Proteomes" id="UP001055286"/>
    </source>
</evidence>
<organism evidence="4 5">
    <name type="scientific">Methylobacterium frigidaeris</name>
    <dbReference type="NCBI Taxonomy" id="2038277"/>
    <lineage>
        <taxon>Bacteria</taxon>
        <taxon>Pseudomonadati</taxon>
        <taxon>Pseudomonadota</taxon>
        <taxon>Alphaproteobacteria</taxon>
        <taxon>Hyphomicrobiales</taxon>
        <taxon>Methylobacteriaceae</taxon>
        <taxon>Methylobacterium</taxon>
    </lineage>
</organism>
<dbReference type="InterPro" id="IPR012373">
    <property type="entry name" value="Ferrdict_sens_TM"/>
</dbReference>
<dbReference type="Pfam" id="PF16220">
    <property type="entry name" value="DUF4880"/>
    <property type="match status" value="1"/>
</dbReference>
<dbReference type="GO" id="GO:0016989">
    <property type="term" value="F:sigma factor antagonist activity"/>
    <property type="evidence" value="ECO:0007669"/>
    <property type="project" value="TreeGrafter"/>
</dbReference>
<evidence type="ECO:0000313" key="4">
    <source>
        <dbReference type="EMBL" id="GJD59898.1"/>
    </source>
</evidence>
<dbReference type="PANTHER" id="PTHR30273">
    <property type="entry name" value="PERIPLASMIC SIGNAL SENSOR AND SIGMA FACTOR ACTIVATOR FECR-RELATED"/>
    <property type="match status" value="1"/>
</dbReference>
<dbReference type="Gene3D" id="3.55.50.30">
    <property type="match status" value="1"/>
</dbReference>
<comment type="caution">
    <text evidence="4">The sequence shown here is derived from an EMBL/GenBank/DDBJ whole genome shotgun (WGS) entry which is preliminary data.</text>
</comment>
<name>A0AA37H559_9HYPH</name>
<evidence type="ECO:0000259" key="2">
    <source>
        <dbReference type="Pfam" id="PF04773"/>
    </source>
</evidence>
<keyword evidence="5" id="KW-1185">Reference proteome</keyword>
<reference evidence="4" key="1">
    <citation type="journal article" date="2016" name="Front. Microbiol.">
        <title>Genome Sequence of the Piezophilic, Mesophilic Sulfate-Reducing Bacterium Desulfovibrio indicus J2T.</title>
        <authorList>
            <person name="Cao J."/>
            <person name="Maignien L."/>
            <person name="Shao Z."/>
            <person name="Alain K."/>
            <person name="Jebbar M."/>
        </authorList>
    </citation>
    <scope>NUCLEOTIDE SEQUENCE</scope>
    <source>
        <strain evidence="4">JCM 32048</strain>
    </source>
</reference>
<feature type="region of interest" description="Disordered" evidence="1">
    <location>
        <begin position="1"/>
        <end position="22"/>
    </location>
</feature>
<proteinExistence type="predicted"/>
<dbReference type="InterPro" id="IPR006860">
    <property type="entry name" value="FecR"/>
</dbReference>
<dbReference type="RefSeq" id="WP_238189047.1">
    <property type="nucleotide sequence ID" value="NZ_BPQJ01000001.1"/>
</dbReference>
<gene>
    <name evidence="4" type="primary">fecR</name>
    <name evidence="4" type="ORF">MPEAHAMD_0029</name>
</gene>
<dbReference type="EMBL" id="BPQJ01000001">
    <property type="protein sequence ID" value="GJD59898.1"/>
    <property type="molecule type" value="Genomic_DNA"/>
</dbReference>
<feature type="domain" description="FecR protein" evidence="2">
    <location>
        <begin position="115"/>
        <end position="206"/>
    </location>
</feature>
<evidence type="ECO:0000256" key="1">
    <source>
        <dbReference type="SAM" id="MobiDB-lite"/>
    </source>
</evidence>
<protein>
    <submittedName>
        <fullName evidence="4">Protein FecR</fullName>
    </submittedName>
</protein>
<dbReference type="PIRSF" id="PIRSF018266">
    <property type="entry name" value="FecR"/>
    <property type="match status" value="1"/>
</dbReference>
<dbReference type="Gene3D" id="2.60.120.1440">
    <property type="match status" value="1"/>
</dbReference>
<dbReference type="AlphaFoldDB" id="A0AA37H559"/>
<evidence type="ECO:0000259" key="3">
    <source>
        <dbReference type="Pfam" id="PF16220"/>
    </source>
</evidence>